<evidence type="ECO:0000256" key="1">
    <source>
        <dbReference type="SAM" id="MobiDB-lite"/>
    </source>
</evidence>
<feature type="region of interest" description="Disordered" evidence="1">
    <location>
        <begin position="71"/>
        <end position="95"/>
    </location>
</feature>
<proteinExistence type="predicted"/>
<evidence type="ECO:0000313" key="3">
    <source>
        <dbReference type="Proteomes" id="UP001140217"/>
    </source>
</evidence>
<name>A0A9W8HFZ9_9FUNG</name>
<accession>A0A9W8HFZ9</accession>
<comment type="caution">
    <text evidence="2">The sequence shown here is derived from an EMBL/GenBank/DDBJ whole genome shotgun (WGS) entry which is preliminary data.</text>
</comment>
<protein>
    <submittedName>
        <fullName evidence="2">Uncharacterized protein</fullName>
    </submittedName>
</protein>
<feature type="compositionally biased region" description="Basic and acidic residues" evidence="1">
    <location>
        <begin position="27"/>
        <end position="58"/>
    </location>
</feature>
<feature type="compositionally biased region" description="Basic and acidic residues" evidence="1">
    <location>
        <begin position="80"/>
        <end position="95"/>
    </location>
</feature>
<evidence type="ECO:0000313" key="2">
    <source>
        <dbReference type="EMBL" id="KAJ2784327.1"/>
    </source>
</evidence>
<dbReference type="AlphaFoldDB" id="A0A9W8HFZ9"/>
<reference evidence="2" key="1">
    <citation type="submission" date="2022-07" db="EMBL/GenBank/DDBJ databases">
        <title>Phylogenomic reconstructions and comparative analyses of Kickxellomycotina fungi.</title>
        <authorList>
            <person name="Reynolds N.K."/>
            <person name="Stajich J.E."/>
            <person name="Barry K."/>
            <person name="Grigoriev I.V."/>
            <person name="Crous P."/>
            <person name="Smith M.E."/>
        </authorList>
    </citation>
    <scope>NUCLEOTIDE SEQUENCE</scope>
    <source>
        <strain evidence="2">NBRC 105414</strain>
    </source>
</reference>
<dbReference type="Proteomes" id="UP001140217">
    <property type="component" value="Unassembled WGS sequence"/>
</dbReference>
<gene>
    <name evidence="2" type="ORF">H4R18_001213</name>
</gene>
<feature type="region of interest" description="Disordered" evidence="1">
    <location>
        <begin position="1"/>
        <end position="58"/>
    </location>
</feature>
<dbReference type="EMBL" id="JANBUL010000029">
    <property type="protein sequence ID" value="KAJ2784327.1"/>
    <property type="molecule type" value="Genomic_DNA"/>
</dbReference>
<sequence>MSSNDMPKNNLPGNIPGSGLDRTAGVLKDDPRQDEGKMHRMMREAEQKMRDGKARAEEALGEAGHKIGNKMHQAGQAMNKKSEVAREEASEMANK</sequence>
<keyword evidence="3" id="KW-1185">Reference proteome</keyword>
<organism evidence="2 3">
    <name type="scientific">Coemansia javaensis</name>
    <dbReference type="NCBI Taxonomy" id="2761396"/>
    <lineage>
        <taxon>Eukaryota</taxon>
        <taxon>Fungi</taxon>
        <taxon>Fungi incertae sedis</taxon>
        <taxon>Zoopagomycota</taxon>
        <taxon>Kickxellomycotina</taxon>
        <taxon>Kickxellomycetes</taxon>
        <taxon>Kickxellales</taxon>
        <taxon>Kickxellaceae</taxon>
        <taxon>Coemansia</taxon>
    </lineage>
</organism>